<feature type="compositionally biased region" description="Polar residues" evidence="1">
    <location>
        <begin position="87"/>
        <end position="97"/>
    </location>
</feature>
<sequence>MRSKLLTSVSALPTICEYVEEATEDGTKEKQEERSSQTHSPQALDEYVKSIQQLAQPTSLSDDALRVHYSVQNRLHRRSKHNHVPSIKNQNKMVPSSHGTVLQDFNIQLPQPPSEMAFVNSNDPLNLLYGQDEKSVNKENSPLTRMTAHFHYAQSMTAICHPVSVLQPQKQTETGKKCLRWGIRCSETKACKGAVQKPDHSTEVPGNRRSSQRLHKTYIYSSNSRGRLSRSQNQHLPVIYEL</sequence>
<dbReference type="GO" id="GO:0010506">
    <property type="term" value="P:regulation of autophagy"/>
    <property type="evidence" value="ECO:0007669"/>
    <property type="project" value="TreeGrafter"/>
</dbReference>
<dbReference type="CTD" id="11067"/>
<gene>
    <name evidence="3" type="primary">DEPP1</name>
</gene>
<evidence type="ECO:0000313" key="3">
    <source>
        <dbReference type="RefSeq" id="XP_030059045.1"/>
    </source>
</evidence>
<dbReference type="Pfam" id="PF15343">
    <property type="entry name" value="DEPP"/>
    <property type="match status" value="1"/>
</dbReference>
<reference evidence="3" key="1">
    <citation type="submission" date="2025-08" db="UniProtKB">
        <authorList>
            <consortium name="RefSeq"/>
        </authorList>
    </citation>
    <scope>IDENTIFICATION</scope>
</reference>
<dbReference type="OrthoDB" id="8916819at2759"/>
<dbReference type="FunCoup" id="A0A6P7Y7E6">
    <property type="interactions" value="314"/>
</dbReference>
<accession>A0A6P7Y7E6</accession>
<feature type="compositionally biased region" description="Basic and acidic residues" evidence="1">
    <location>
        <begin position="25"/>
        <end position="36"/>
    </location>
</feature>
<dbReference type="KEGG" id="muo:115470210"/>
<dbReference type="GeneID" id="115470210"/>
<evidence type="ECO:0000256" key="1">
    <source>
        <dbReference type="SAM" id="MobiDB-lite"/>
    </source>
</evidence>
<proteinExistence type="predicted"/>
<dbReference type="GO" id="GO:0005739">
    <property type="term" value="C:mitochondrion"/>
    <property type="evidence" value="ECO:0007669"/>
    <property type="project" value="TreeGrafter"/>
</dbReference>
<dbReference type="InParanoid" id="A0A6P7Y7E6"/>
<organism evidence="2 3">
    <name type="scientific">Microcaecilia unicolor</name>
    <dbReference type="NCBI Taxonomy" id="1415580"/>
    <lineage>
        <taxon>Eukaryota</taxon>
        <taxon>Metazoa</taxon>
        <taxon>Chordata</taxon>
        <taxon>Craniata</taxon>
        <taxon>Vertebrata</taxon>
        <taxon>Euteleostomi</taxon>
        <taxon>Amphibia</taxon>
        <taxon>Gymnophiona</taxon>
        <taxon>Siphonopidae</taxon>
        <taxon>Microcaecilia</taxon>
    </lineage>
</organism>
<dbReference type="InterPro" id="IPR020133">
    <property type="entry name" value="DEPP"/>
</dbReference>
<dbReference type="RefSeq" id="XP_030059045.1">
    <property type="nucleotide sequence ID" value="XM_030203185.1"/>
</dbReference>
<name>A0A6P7Y7E6_9AMPH</name>
<dbReference type="PANTHER" id="PTHR15426:SF6">
    <property type="entry name" value="PROTEIN DEPP1"/>
    <property type="match status" value="1"/>
</dbReference>
<keyword evidence="2" id="KW-1185">Reference proteome</keyword>
<dbReference type="AlphaFoldDB" id="A0A6P7Y7E6"/>
<feature type="region of interest" description="Disordered" evidence="1">
    <location>
        <begin position="22"/>
        <end position="41"/>
    </location>
</feature>
<evidence type="ECO:0000313" key="2">
    <source>
        <dbReference type="Proteomes" id="UP000515156"/>
    </source>
</evidence>
<dbReference type="PANTHER" id="PTHR15426">
    <property type="entry name" value="PROTEIN DEPP1"/>
    <property type="match status" value="1"/>
</dbReference>
<protein>
    <submittedName>
        <fullName evidence="3">Protein DEPP1</fullName>
    </submittedName>
</protein>
<feature type="region of interest" description="Disordered" evidence="1">
    <location>
        <begin position="76"/>
        <end position="97"/>
    </location>
</feature>
<dbReference type="Proteomes" id="UP000515156">
    <property type="component" value="Chromosome 5"/>
</dbReference>